<dbReference type="PIRSF" id="PIRSF009320">
    <property type="entry name" value="Nuc_binding_HP_1000"/>
    <property type="match status" value="1"/>
</dbReference>
<evidence type="ECO:0000313" key="3">
    <source>
        <dbReference type="EMBL" id="HAT6343731.1"/>
    </source>
</evidence>
<dbReference type="GeneID" id="4488336"/>
<reference evidence="4 6" key="2">
    <citation type="journal article" date="2018" name="PLoS ONE">
        <title>Phenotypic characterization and whole genome analysis of extended-spectrum beta-lactamase-producing bacteria isolated from dogs in Germany.</title>
        <authorList>
            <person name="Boehmer T."/>
            <person name="Vogler A.J."/>
            <person name="Thomas A."/>
            <person name="Sauer S."/>
            <person name="Hergenroether M."/>
            <person name="Straubinger R.K."/>
            <person name="Birdsell D."/>
            <person name="Keim P."/>
            <person name="Sahl J.W."/>
            <person name="Williamson C.H."/>
            <person name="Riehm J.M."/>
        </authorList>
    </citation>
    <scope>NUCLEOTIDE SEQUENCE [LARGE SCALE GENOMIC DNA]</scope>
    <source>
        <strain evidence="4 6">AFG_SD03_1510_Ahy_093</strain>
    </source>
</reference>
<dbReference type="EMBL" id="DACTUL010000008">
    <property type="protein sequence ID" value="HAT6343731.1"/>
    <property type="molecule type" value="Genomic_DNA"/>
</dbReference>
<dbReference type="PANTHER" id="PTHR13696:SF69">
    <property type="entry name" value="PLASMID PARTITIONING PROTEIN-RELATED"/>
    <property type="match status" value="1"/>
</dbReference>
<dbReference type="Proteomes" id="UP000859505">
    <property type="component" value="Unassembled WGS sequence"/>
</dbReference>
<dbReference type="EMBL" id="PUTQ01000001">
    <property type="protein sequence ID" value="RCF53175.1"/>
    <property type="molecule type" value="Genomic_DNA"/>
</dbReference>
<accession>A0A0F6KFJ4</accession>
<evidence type="ECO:0000313" key="7">
    <source>
        <dbReference type="Proteomes" id="UP000859505"/>
    </source>
</evidence>
<dbReference type="Proteomes" id="UP001214666">
    <property type="component" value="Chromosome"/>
</dbReference>
<feature type="domain" description="AAA" evidence="2">
    <location>
        <begin position="4"/>
        <end position="179"/>
    </location>
</feature>
<dbReference type="InterPro" id="IPR025669">
    <property type="entry name" value="AAA_dom"/>
</dbReference>
<reference evidence="4" key="4">
    <citation type="submission" date="2018-02" db="EMBL/GenBank/DDBJ databases">
        <authorList>
            <person name="Williamson C."/>
        </authorList>
    </citation>
    <scope>NUCLEOTIDE SEQUENCE</scope>
    <source>
        <strain evidence="4">AFG_SD03_1510_Ahy_093</strain>
    </source>
</reference>
<dbReference type="KEGG" id="ahi:VU14_15570"/>
<dbReference type="EMBL" id="CP118942">
    <property type="protein sequence ID" value="WEE27613.1"/>
    <property type="molecule type" value="Genomic_DNA"/>
</dbReference>
<evidence type="ECO:0000256" key="1">
    <source>
        <dbReference type="ARBA" id="ARBA00060876"/>
    </source>
</evidence>
<organism evidence="3 7">
    <name type="scientific">Aeromonas hydrophila</name>
    <dbReference type="NCBI Taxonomy" id="644"/>
    <lineage>
        <taxon>Bacteria</taxon>
        <taxon>Pseudomonadati</taxon>
        <taxon>Pseudomonadota</taxon>
        <taxon>Gammaproteobacteria</taxon>
        <taxon>Aeromonadales</taxon>
        <taxon>Aeromonadaceae</taxon>
        <taxon>Aeromonas</taxon>
    </lineage>
</organism>
<dbReference type="AlphaFoldDB" id="A0A0F6KFJ4"/>
<dbReference type="Pfam" id="PF13614">
    <property type="entry name" value="AAA_31"/>
    <property type="match status" value="1"/>
</dbReference>
<dbReference type="eggNOG" id="COG1192">
    <property type="taxonomic scope" value="Bacteria"/>
</dbReference>
<dbReference type="SMR" id="A0A0F6KFJ4"/>
<reference evidence="6" key="3">
    <citation type="submission" date="2018-02" db="EMBL/GenBank/DDBJ databases">
        <title>Phenotypic characterization and whole genome analysis of multidrug-resistant, extended-spectrum beta-lactamase-producing bacteria isolated from dogs in Germany.</title>
        <authorList>
            <person name="Williamson C."/>
        </authorList>
    </citation>
    <scope>NUCLEOTIDE SEQUENCE [LARGE SCALE GENOMIC DNA]</scope>
    <source>
        <strain evidence="6">AFG_SD03_1510_Ahy_093</strain>
    </source>
</reference>
<evidence type="ECO:0000313" key="6">
    <source>
        <dbReference type="Proteomes" id="UP000253075"/>
    </source>
</evidence>
<dbReference type="InterPro" id="IPR027417">
    <property type="entry name" value="P-loop_NTPase"/>
</dbReference>
<reference evidence="3" key="1">
    <citation type="journal article" date="2018" name="Genome Biol.">
        <title>SKESA: strategic k-mer extension for scrupulous assemblies.</title>
        <authorList>
            <person name="Souvorov A."/>
            <person name="Agarwala R."/>
            <person name="Lipman D.J."/>
        </authorList>
    </citation>
    <scope>NUCLEOTIDE SEQUENCE</scope>
    <source>
        <strain evidence="3">OLC2673_Aeromonas</strain>
    </source>
</reference>
<reference evidence="5" key="6">
    <citation type="submission" date="2023-02" db="EMBL/GenBank/DDBJ databases">
        <title>The sequence of Aeromonas hydrophila K533.</title>
        <authorList>
            <person name="Luo X."/>
        </authorList>
    </citation>
    <scope>NUCLEOTIDE SEQUENCE</scope>
    <source>
        <strain evidence="5">K533</strain>
    </source>
</reference>
<evidence type="ECO:0000259" key="2">
    <source>
        <dbReference type="Pfam" id="PF13614"/>
    </source>
</evidence>
<dbReference type="RefSeq" id="WP_011705294.1">
    <property type="nucleotide sequence ID" value="NZ_AP019193.1"/>
</dbReference>
<dbReference type="InterPro" id="IPR050678">
    <property type="entry name" value="DNA_Partitioning_ATPase"/>
</dbReference>
<sequence>MIVWTVANQKGGVGKTTTVVSLAGILAQRGQRVLLIDTDPHASLTSYLDFDSDRLDGTLYELFQAVKPTAELVNKLTLRTKFDNIHLLPASITLATLDRVMGNREGMGLVLKRALLRIQDQYDYVLIDCPPVLGVMMVNALAACDRILVPVQTEFLALKGLERMMKTFEIMQRSKREKFRYTVIPTMFDKRTRASLMTLQSIKEQHGNAVWNAVIPIDTKFRDASLLHIPPSIYSPSSRGTYAYETLLNYLDAQERQRAHEVTS</sequence>
<dbReference type="SUPFAM" id="SSF52540">
    <property type="entry name" value="P-loop containing nucleoside triphosphate hydrolases"/>
    <property type="match status" value="1"/>
</dbReference>
<comment type="similarity">
    <text evidence="1">To B.subtilis soj.</text>
</comment>
<protein>
    <submittedName>
        <fullName evidence="3">ParA family protein</fullName>
    </submittedName>
</protein>
<dbReference type="Gene3D" id="3.40.50.300">
    <property type="entry name" value="P-loop containing nucleotide triphosphate hydrolases"/>
    <property type="match status" value="1"/>
</dbReference>
<dbReference type="Proteomes" id="UP000253075">
    <property type="component" value="Unassembled WGS sequence"/>
</dbReference>
<proteinExistence type="predicted"/>
<dbReference type="CDD" id="cd02042">
    <property type="entry name" value="ParAB_family"/>
    <property type="match status" value="1"/>
</dbReference>
<reference evidence="3" key="5">
    <citation type="submission" date="2020-01" db="EMBL/GenBank/DDBJ databases">
        <authorList>
            <consortium name="NCBI Pathogen Detection Project"/>
        </authorList>
    </citation>
    <scope>NUCLEOTIDE SEQUENCE</scope>
    <source>
        <strain evidence="3">OLC2673_Aeromonas</strain>
    </source>
</reference>
<dbReference type="FunFam" id="3.40.50.300:FF:000285">
    <property type="entry name" value="Sporulation initiation inhibitor Soj"/>
    <property type="match status" value="1"/>
</dbReference>
<gene>
    <name evidence="4" type="ORF">C6C11_00155</name>
    <name evidence="3" type="ORF">JAJ28_001444</name>
    <name evidence="5" type="ORF">PY771_04670</name>
</gene>
<evidence type="ECO:0000313" key="4">
    <source>
        <dbReference type="EMBL" id="RCF53175.1"/>
    </source>
</evidence>
<dbReference type="PANTHER" id="PTHR13696">
    <property type="entry name" value="P-LOOP CONTAINING NUCLEOSIDE TRIPHOSPHATE HYDROLASE"/>
    <property type="match status" value="1"/>
</dbReference>
<dbReference type="KEGG" id="ahh:RY45_07315"/>
<name>A0A0F6KFJ4_AERHY</name>
<evidence type="ECO:0000313" key="5">
    <source>
        <dbReference type="EMBL" id="WEE27613.1"/>
    </source>
</evidence>
<dbReference type="OMA" id="MRVWAVA"/>